<dbReference type="PANTHER" id="PTHR13789:SF309">
    <property type="entry name" value="PUTATIVE (AFU_ORTHOLOGUE AFUA_6G14510)-RELATED"/>
    <property type="match status" value="1"/>
</dbReference>
<sequence length="367" mass="38885">MRGTGVRVLVVGAGIAGLAAARTLRAWGADVEIVERSAAARADGAGIYLPGNAVRALDDLGLAGEVAARAVEIQRQRVSDHRGRSLMDLAMAEVWHGVGPCLALRHAELHQVLLAGATDVPIRWGGTVESIVDSGGGVRVAFGDGTREGYDLVLGADGVHSAVRRLLFGPSAAARPAGQYAWRFLARWPDSRPVWSVLVGRGSAFLTIPIGGGLVYVYCDGPLDAPRVPPRELLAGFAEPAPTVLDAALDGMRSGPIEEVALPRWSRGSVLLIGDAAHATSPNMAEGAAMAVEDALVLADCLAAAGSIGGALRAFEERRRPRTEWVRAQTHRRDRSRALPTPLRNLVLGRLGVRLFQASYRPLRDRP</sequence>
<dbReference type="InterPro" id="IPR050493">
    <property type="entry name" value="FAD-dep_Monooxygenase_BioMet"/>
</dbReference>
<dbReference type="PRINTS" id="PR00420">
    <property type="entry name" value="RNGMNOXGNASE"/>
</dbReference>
<gene>
    <name evidence="4" type="ORF">RB614_17520</name>
</gene>
<dbReference type="InterPro" id="IPR036188">
    <property type="entry name" value="FAD/NAD-bd_sf"/>
</dbReference>
<dbReference type="SUPFAM" id="SSF51905">
    <property type="entry name" value="FAD/NAD(P)-binding domain"/>
    <property type="match status" value="1"/>
</dbReference>
<reference evidence="4 5" key="1">
    <citation type="submission" date="2023-08" db="EMBL/GenBank/DDBJ databases">
        <title>Phytohabitans sansha sp. nov., isolated from marine sediment.</title>
        <authorList>
            <person name="Zhao Y."/>
            <person name="Yi K."/>
        </authorList>
    </citation>
    <scope>NUCLEOTIDE SEQUENCE [LARGE SCALE GENOMIC DNA]</scope>
    <source>
        <strain evidence="4 5">ZYX-F-186</strain>
    </source>
</reference>
<keyword evidence="5" id="KW-1185">Reference proteome</keyword>
<dbReference type="RefSeq" id="WP_308713585.1">
    <property type="nucleotide sequence ID" value="NZ_JAVHUY010000015.1"/>
</dbReference>
<keyword evidence="1" id="KW-0560">Oxidoreductase</keyword>
<proteinExistence type="predicted"/>
<evidence type="ECO:0000259" key="3">
    <source>
        <dbReference type="Pfam" id="PF01494"/>
    </source>
</evidence>
<keyword evidence="2 4" id="KW-0503">Monooxygenase</keyword>
<dbReference type="EMBL" id="JAVHUY010000015">
    <property type="protein sequence ID" value="MDQ7906315.1"/>
    <property type="molecule type" value="Genomic_DNA"/>
</dbReference>
<feature type="domain" description="FAD-binding" evidence="3">
    <location>
        <begin position="246"/>
        <end position="324"/>
    </location>
</feature>
<dbReference type="Proteomes" id="UP001230908">
    <property type="component" value="Unassembled WGS sequence"/>
</dbReference>
<evidence type="ECO:0000313" key="4">
    <source>
        <dbReference type="EMBL" id="MDQ7906315.1"/>
    </source>
</evidence>
<evidence type="ECO:0000256" key="1">
    <source>
        <dbReference type="ARBA" id="ARBA00023002"/>
    </source>
</evidence>
<dbReference type="Pfam" id="PF01494">
    <property type="entry name" value="FAD_binding_3"/>
    <property type="match status" value="2"/>
</dbReference>
<name>A0ABU0ZGX7_9ACTN</name>
<organism evidence="4 5">
    <name type="scientific">Phytohabitans maris</name>
    <dbReference type="NCBI Taxonomy" id="3071409"/>
    <lineage>
        <taxon>Bacteria</taxon>
        <taxon>Bacillati</taxon>
        <taxon>Actinomycetota</taxon>
        <taxon>Actinomycetes</taxon>
        <taxon>Micromonosporales</taxon>
        <taxon>Micromonosporaceae</taxon>
    </lineage>
</organism>
<feature type="domain" description="FAD-binding" evidence="3">
    <location>
        <begin position="6"/>
        <end position="167"/>
    </location>
</feature>
<evidence type="ECO:0000256" key="2">
    <source>
        <dbReference type="ARBA" id="ARBA00023033"/>
    </source>
</evidence>
<accession>A0ABU0ZGX7</accession>
<dbReference type="PANTHER" id="PTHR13789">
    <property type="entry name" value="MONOOXYGENASE"/>
    <property type="match status" value="1"/>
</dbReference>
<evidence type="ECO:0000313" key="5">
    <source>
        <dbReference type="Proteomes" id="UP001230908"/>
    </source>
</evidence>
<comment type="caution">
    <text evidence="4">The sequence shown here is derived from an EMBL/GenBank/DDBJ whole genome shotgun (WGS) entry which is preliminary data.</text>
</comment>
<protein>
    <submittedName>
        <fullName evidence="4">FAD-dependent monooxygenase</fullName>
    </submittedName>
</protein>
<dbReference type="InterPro" id="IPR002938">
    <property type="entry name" value="FAD-bd"/>
</dbReference>
<dbReference type="Gene3D" id="3.50.50.60">
    <property type="entry name" value="FAD/NAD(P)-binding domain"/>
    <property type="match status" value="1"/>
</dbReference>
<dbReference type="GO" id="GO:0004497">
    <property type="term" value="F:monooxygenase activity"/>
    <property type="evidence" value="ECO:0007669"/>
    <property type="project" value="UniProtKB-KW"/>
</dbReference>